<evidence type="ECO:0008006" key="3">
    <source>
        <dbReference type="Google" id="ProtNLM"/>
    </source>
</evidence>
<evidence type="ECO:0000313" key="2">
    <source>
        <dbReference type="Proteomes" id="UP000038009"/>
    </source>
</evidence>
<dbReference type="Proteomes" id="UP000038009">
    <property type="component" value="Unassembled WGS sequence"/>
</dbReference>
<evidence type="ECO:0000313" key="1">
    <source>
        <dbReference type="EMBL" id="KPI88409.1"/>
    </source>
</evidence>
<accession>A0A0N0P758</accession>
<name>A0A0N0P758_LEPSE</name>
<dbReference type="OrthoDB" id="239229at2759"/>
<gene>
    <name evidence="1" type="ORF">ABL78_2474</name>
</gene>
<comment type="caution">
    <text evidence="1">The sequence shown here is derived from an EMBL/GenBank/DDBJ whole genome shotgun (WGS) entry which is preliminary data.</text>
</comment>
<keyword evidence="2" id="KW-1185">Reference proteome</keyword>
<reference evidence="1 2" key="1">
    <citation type="journal article" date="2015" name="PLoS Pathog.">
        <title>Leptomonas seymouri: Adaptations to the Dixenous Life Cycle Analyzed by Genome Sequencing, Transcriptome Profiling and Co-infection with Leishmania donovani.</title>
        <authorList>
            <person name="Kraeva N."/>
            <person name="Butenko A."/>
            <person name="Hlavacova J."/>
            <person name="Kostygov A."/>
            <person name="Myskova J."/>
            <person name="Grybchuk D."/>
            <person name="Lestinova T."/>
            <person name="Votypka J."/>
            <person name="Volf P."/>
            <person name="Opperdoes F."/>
            <person name="Flegontov P."/>
            <person name="Lukes J."/>
            <person name="Yurchenko V."/>
        </authorList>
    </citation>
    <scope>NUCLEOTIDE SEQUENCE [LARGE SCALE GENOMIC DNA]</scope>
    <source>
        <strain evidence="1 2">ATCC 30220</strain>
    </source>
</reference>
<dbReference type="VEuPathDB" id="TriTrypDB:Lsey_0051_0070"/>
<dbReference type="OMA" id="PHWIRES"/>
<dbReference type="EMBL" id="LJSK01000051">
    <property type="protein sequence ID" value="KPI88409.1"/>
    <property type="molecule type" value="Genomic_DNA"/>
</dbReference>
<proteinExistence type="predicted"/>
<protein>
    <recommendedName>
        <fullName evidence="3">Nucleotide-diphospho-sugar transferase domain-containing protein</fullName>
    </recommendedName>
</protein>
<dbReference type="AlphaFoldDB" id="A0A0N0P758"/>
<organism evidence="1 2">
    <name type="scientific">Leptomonas seymouri</name>
    <dbReference type="NCBI Taxonomy" id="5684"/>
    <lineage>
        <taxon>Eukaryota</taxon>
        <taxon>Discoba</taxon>
        <taxon>Euglenozoa</taxon>
        <taxon>Kinetoplastea</taxon>
        <taxon>Metakinetoplastina</taxon>
        <taxon>Trypanosomatida</taxon>
        <taxon>Trypanosomatidae</taxon>
        <taxon>Leishmaniinae</taxon>
        <taxon>Leptomonas</taxon>
    </lineage>
</organism>
<sequence>MPRRKVIDAVCTMATRECAEELVLFHRSLRVYHPTLPLYLGCTTEMRDEVSPALAPMLQTLHDDAHVRWVCCLDAYGPCISRQVMECAPGVWYATRHTDFMMEKANLMELAMRDTHTTTAPASSAAPTVAFLDCDVTLLHELPTMPATAAVALSPHYIRQADESLFGRFNGGYVVTDTPEVLWEWRRATATSRYFDQASLEHVADVFGQREALHRLPGQHNYGFWRLLQPQRGGTLAEAKRFSIKPWASPKAPATDALTIHYDGHPLCSLHTHFRLHGANTPRDVRLFNDLLLRWIETCAAAGAGRLQNHGYAAVLSGLREPAP</sequence>